<feature type="binding site" evidence="3">
    <location>
        <position position="273"/>
    </location>
    <ligand>
        <name>Zn(2+)</name>
        <dbReference type="ChEBI" id="CHEBI:29105"/>
        <label>2</label>
    </ligand>
</feature>
<dbReference type="Gene3D" id="3.40.720.10">
    <property type="entry name" value="Alkaline Phosphatase, subunit A"/>
    <property type="match status" value="1"/>
</dbReference>
<evidence type="ECO:0000256" key="5">
    <source>
        <dbReference type="SAM" id="SignalP"/>
    </source>
</evidence>
<dbReference type="SMART" id="SM00098">
    <property type="entry name" value="alkPPc"/>
    <property type="match status" value="1"/>
</dbReference>
<feature type="binding site" evidence="3">
    <location>
        <position position="268"/>
    </location>
    <ligand>
        <name>Mg(2+)</name>
        <dbReference type="ChEBI" id="CHEBI:18420"/>
    </ligand>
</feature>
<proteinExistence type="inferred from homology"/>
<feature type="binding site" evidence="3">
    <location>
        <position position="315"/>
    </location>
    <ligand>
        <name>Zn(2+)</name>
        <dbReference type="ChEBI" id="CHEBI:29105"/>
        <label>2</label>
    </ligand>
</feature>
<dbReference type="RefSeq" id="WP_074558890.1">
    <property type="nucleotide sequence ID" value="NZ_FMYE01000031.1"/>
</dbReference>
<evidence type="ECO:0000313" key="7">
    <source>
        <dbReference type="Proteomes" id="UP000183670"/>
    </source>
</evidence>
<gene>
    <name evidence="6" type="ORF">SAMN05192581_10319</name>
</gene>
<comment type="similarity">
    <text evidence="4">Belongs to the alkaline phosphatase family.</text>
</comment>
<dbReference type="CDD" id="cd16012">
    <property type="entry name" value="ALP"/>
    <property type="match status" value="1"/>
</dbReference>
<dbReference type="GO" id="GO:0004035">
    <property type="term" value="F:alkaline phosphatase activity"/>
    <property type="evidence" value="ECO:0007669"/>
    <property type="project" value="TreeGrafter"/>
</dbReference>
<evidence type="ECO:0000256" key="3">
    <source>
        <dbReference type="PIRSR" id="PIRSR601952-2"/>
    </source>
</evidence>
<dbReference type="PRINTS" id="PR00113">
    <property type="entry name" value="ALKPHPHTASE"/>
</dbReference>
<dbReference type="EMBL" id="FMYE01000031">
    <property type="protein sequence ID" value="SDB77951.1"/>
    <property type="molecule type" value="Genomic_DNA"/>
</dbReference>
<dbReference type="PANTHER" id="PTHR11596:SF5">
    <property type="entry name" value="ALKALINE PHOSPHATASE"/>
    <property type="match status" value="1"/>
</dbReference>
<evidence type="ECO:0000256" key="4">
    <source>
        <dbReference type="RuleBase" id="RU003946"/>
    </source>
</evidence>
<feature type="chain" id="PRO_5010350174" evidence="5">
    <location>
        <begin position="23"/>
        <end position="378"/>
    </location>
</feature>
<keyword evidence="3" id="KW-0479">Metal-binding</keyword>
<feature type="binding site" evidence="3">
    <location>
        <position position="61"/>
    </location>
    <ligand>
        <name>Mg(2+)</name>
        <dbReference type="ChEBI" id="CHEBI:18420"/>
    </ligand>
</feature>
<comment type="cofactor">
    <cofactor evidence="3">
        <name>Mg(2+)</name>
        <dbReference type="ChEBI" id="CHEBI:18420"/>
    </cofactor>
    <text evidence="3">Binds 1 Mg(2+) ion.</text>
</comment>
<feature type="binding site" evidence="3">
    <location>
        <position position="61"/>
    </location>
    <ligand>
        <name>Zn(2+)</name>
        <dbReference type="ChEBI" id="CHEBI:29105"/>
        <label>2</label>
    </ligand>
</feature>
<evidence type="ECO:0000256" key="1">
    <source>
        <dbReference type="ARBA" id="ARBA00022553"/>
    </source>
</evidence>
<keyword evidence="1" id="KW-0597">Phosphoprotein</keyword>
<dbReference type="InterPro" id="IPR001952">
    <property type="entry name" value="Alkaline_phosphatase"/>
</dbReference>
<sequence>MNVKFKAHLFIFSLFFCYNLSAQEIVKGDFKNENPQSSYVPSFDMDATDKPVKNVILMIGDGMGLAHICSGMYANQGQLTITNLKTCGFVRTQSANKFTTDSAASGTAYSTGKKTKNGALGMDENNQVIPNLPEKLSGYGYISGIVTTDNLDGATPAAFFDHQPERGMSKEIWADLPNSKLTFFSAGSYELFEKQAPNVQKEIKKEYTIIEEPNDKAIKKSKKLGYLPTKSKTASVNENRGDFLPSTTQMAIDYLSSRSTNGFFLMVEGARIDKSAHSNDYSAVVREVLDFDKAVEAAIRFAEKDGNTLVIISADHETGALALRDGNIKEGKMKAMFVSKGHTPIMVPLFAYGPQSKLFGGVQENSDVSNKILQLLAK</sequence>
<dbReference type="AlphaFoldDB" id="A0A1G6G7K3"/>
<feature type="binding site" evidence="3">
    <location>
        <position position="316"/>
    </location>
    <ligand>
        <name>Zn(2+)</name>
        <dbReference type="ChEBI" id="CHEBI:29105"/>
        <label>2</label>
    </ligand>
</feature>
<feature type="active site" description="Phosphoserine intermediate" evidence="2">
    <location>
        <position position="102"/>
    </location>
</feature>
<accession>A0A1G6G7K3</accession>
<evidence type="ECO:0000313" key="6">
    <source>
        <dbReference type="EMBL" id="SDB77951.1"/>
    </source>
</evidence>
<reference evidence="6 7" key="1">
    <citation type="submission" date="2016-10" db="EMBL/GenBank/DDBJ databases">
        <authorList>
            <person name="de Groot N.N."/>
        </authorList>
    </citation>
    <scope>NUCLEOTIDE SEQUENCE [LARGE SCALE GENOMIC DNA]</scope>
    <source>
        <strain evidence="6 7">NLAE-zl-C500</strain>
    </source>
</reference>
<dbReference type="GO" id="GO:0046872">
    <property type="term" value="F:metal ion binding"/>
    <property type="evidence" value="ECO:0007669"/>
    <property type="project" value="UniProtKB-KW"/>
</dbReference>
<comment type="cofactor">
    <cofactor evidence="3">
        <name>Zn(2+)</name>
        <dbReference type="ChEBI" id="CHEBI:29105"/>
    </cofactor>
    <text evidence="3">Binds 2 Zn(2+) ions.</text>
</comment>
<feature type="binding site" evidence="3">
    <location>
        <position position="277"/>
    </location>
    <ligand>
        <name>Zn(2+)</name>
        <dbReference type="ChEBI" id="CHEBI:29105"/>
        <label>2</label>
    </ligand>
</feature>
<keyword evidence="5" id="KW-0732">Signal</keyword>
<feature type="signal peptide" evidence="5">
    <location>
        <begin position="1"/>
        <end position="22"/>
    </location>
</feature>
<feature type="binding site" evidence="3">
    <location>
        <position position="155"/>
    </location>
    <ligand>
        <name>Mg(2+)</name>
        <dbReference type="ChEBI" id="CHEBI:18420"/>
    </ligand>
</feature>
<name>A0A1G6G7K3_BACOV</name>
<keyword evidence="3" id="KW-0862">Zinc</keyword>
<dbReference type="Proteomes" id="UP000183670">
    <property type="component" value="Unassembled WGS sequence"/>
</dbReference>
<dbReference type="PANTHER" id="PTHR11596">
    <property type="entry name" value="ALKALINE PHOSPHATASE"/>
    <property type="match status" value="1"/>
</dbReference>
<keyword evidence="3" id="KW-0460">Magnesium</keyword>
<protein>
    <submittedName>
        <fullName evidence="6">Alkaline phosphatase</fullName>
    </submittedName>
</protein>
<organism evidence="6 7">
    <name type="scientific">Bacteroides ovatus</name>
    <dbReference type="NCBI Taxonomy" id="28116"/>
    <lineage>
        <taxon>Bacteria</taxon>
        <taxon>Pseudomonadati</taxon>
        <taxon>Bacteroidota</taxon>
        <taxon>Bacteroidia</taxon>
        <taxon>Bacteroidales</taxon>
        <taxon>Bacteroidaceae</taxon>
        <taxon>Bacteroides</taxon>
    </lineage>
</organism>
<dbReference type="InterPro" id="IPR017850">
    <property type="entry name" value="Alkaline_phosphatase_core_sf"/>
</dbReference>
<evidence type="ECO:0000256" key="2">
    <source>
        <dbReference type="PIRSR" id="PIRSR601952-1"/>
    </source>
</evidence>
<dbReference type="SUPFAM" id="SSF53649">
    <property type="entry name" value="Alkaline phosphatase-like"/>
    <property type="match status" value="1"/>
</dbReference>
<dbReference type="Pfam" id="PF00245">
    <property type="entry name" value="Alk_phosphatase"/>
    <property type="match status" value="2"/>
</dbReference>